<gene>
    <name evidence="1" type="primary">fes</name>
    <name evidence="1" type="ORF">KOR42_43200</name>
</gene>
<evidence type="ECO:0000313" key="2">
    <source>
        <dbReference type="Proteomes" id="UP000317243"/>
    </source>
</evidence>
<organism evidence="1 2">
    <name type="scientific">Thalassoglobus neptunius</name>
    <dbReference type="NCBI Taxonomy" id="1938619"/>
    <lineage>
        <taxon>Bacteria</taxon>
        <taxon>Pseudomonadati</taxon>
        <taxon>Planctomycetota</taxon>
        <taxon>Planctomycetia</taxon>
        <taxon>Planctomycetales</taxon>
        <taxon>Planctomycetaceae</taxon>
        <taxon>Thalassoglobus</taxon>
    </lineage>
</organism>
<dbReference type="Proteomes" id="UP000317243">
    <property type="component" value="Unassembled WGS sequence"/>
</dbReference>
<proteinExistence type="predicted"/>
<dbReference type="Pfam" id="PF00756">
    <property type="entry name" value="Esterase"/>
    <property type="match status" value="1"/>
</dbReference>
<dbReference type="InterPro" id="IPR050583">
    <property type="entry name" value="Mycobacterial_A85_antigen"/>
</dbReference>
<dbReference type="OrthoDB" id="9803578at2"/>
<sequence length="241" mass="27050">MTHPDLSQSFVQSSAIAPGRVVWEFVPPLTSPSTAVIFLDGEIYLQSVNAVESVRQLQLDSNLPDFAAFFVSNHGQTARSEDFVCNPEYAAFLTQDLIPDILQRHESIDPQQLILVGLSLSGLAALHTSLLYPDWFQATVCQSPSMWWKNEAFLERITPATNRHGKYWISVGDQETQEDVDHSSANLHQMSSQLDSCRRTADKLTEFGYRVHFEIFSGGHDGPSWSEDLLRALPWALSEPE</sequence>
<dbReference type="InterPro" id="IPR000801">
    <property type="entry name" value="Esterase-like"/>
</dbReference>
<dbReference type="SUPFAM" id="SSF53474">
    <property type="entry name" value="alpha/beta-Hydrolases"/>
    <property type="match status" value="1"/>
</dbReference>
<dbReference type="EMBL" id="SIHI01000027">
    <property type="protein sequence ID" value="TWT46976.1"/>
    <property type="molecule type" value="Genomic_DNA"/>
</dbReference>
<dbReference type="Gene3D" id="3.40.50.1820">
    <property type="entry name" value="alpha/beta hydrolase"/>
    <property type="match status" value="1"/>
</dbReference>
<protein>
    <submittedName>
        <fullName evidence="1">Enterochelin esterase</fullName>
    </submittedName>
</protein>
<comment type="caution">
    <text evidence="1">The sequence shown here is derived from an EMBL/GenBank/DDBJ whole genome shotgun (WGS) entry which is preliminary data.</text>
</comment>
<reference evidence="1 2" key="1">
    <citation type="submission" date="2019-02" db="EMBL/GenBank/DDBJ databases">
        <title>Deep-cultivation of Planctomycetes and their phenomic and genomic characterization uncovers novel biology.</title>
        <authorList>
            <person name="Wiegand S."/>
            <person name="Jogler M."/>
            <person name="Boedeker C."/>
            <person name="Pinto D."/>
            <person name="Vollmers J."/>
            <person name="Rivas-Marin E."/>
            <person name="Kohn T."/>
            <person name="Peeters S.H."/>
            <person name="Heuer A."/>
            <person name="Rast P."/>
            <person name="Oberbeckmann S."/>
            <person name="Bunk B."/>
            <person name="Jeske O."/>
            <person name="Meyerdierks A."/>
            <person name="Storesund J.E."/>
            <person name="Kallscheuer N."/>
            <person name="Luecker S."/>
            <person name="Lage O.M."/>
            <person name="Pohl T."/>
            <person name="Merkel B.J."/>
            <person name="Hornburger P."/>
            <person name="Mueller R.-W."/>
            <person name="Bruemmer F."/>
            <person name="Labrenz M."/>
            <person name="Spormann A.M."/>
            <person name="Op Den Camp H."/>
            <person name="Overmann J."/>
            <person name="Amann R."/>
            <person name="Jetten M.S.M."/>
            <person name="Mascher T."/>
            <person name="Medema M.H."/>
            <person name="Devos D.P."/>
            <person name="Kaster A.-K."/>
            <person name="Ovreas L."/>
            <person name="Rohde M."/>
            <person name="Galperin M.Y."/>
            <person name="Jogler C."/>
        </authorList>
    </citation>
    <scope>NUCLEOTIDE SEQUENCE [LARGE SCALE GENOMIC DNA]</scope>
    <source>
        <strain evidence="1 2">KOR42</strain>
    </source>
</reference>
<dbReference type="AlphaFoldDB" id="A0A5C5W7V8"/>
<evidence type="ECO:0000313" key="1">
    <source>
        <dbReference type="EMBL" id="TWT46976.1"/>
    </source>
</evidence>
<name>A0A5C5W7V8_9PLAN</name>
<dbReference type="RefSeq" id="WP_146511692.1">
    <property type="nucleotide sequence ID" value="NZ_SIHI01000027.1"/>
</dbReference>
<dbReference type="PANTHER" id="PTHR48098">
    <property type="entry name" value="ENTEROCHELIN ESTERASE-RELATED"/>
    <property type="match status" value="1"/>
</dbReference>
<dbReference type="InterPro" id="IPR029058">
    <property type="entry name" value="AB_hydrolase_fold"/>
</dbReference>
<dbReference type="PANTHER" id="PTHR48098:SF3">
    <property type="entry name" value="IRON(III) ENTEROBACTIN ESTERASE"/>
    <property type="match status" value="1"/>
</dbReference>
<keyword evidence="2" id="KW-1185">Reference proteome</keyword>
<accession>A0A5C5W7V8</accession>